<proteinExistence type="predicted"/>
<organism evidence="1">
    <name type="scientific">Culex pipiens</name>
    <name type="common">House mosquito</name>
    <dbReference type="NCBI Taxonomy" id="7175"/>
    <lineage>
        <taxon>Eukaryota</taxon>
        <taxon>Metazoa</taxon>
        <taxon>Ecdysozoa</taxon>
        <taxon>Arthropoda</taxon>
        <taxon>Hexapoda</taxon>
        <taxon>Insecta</taxon>
        <taxon>Pterygota</taxon>
        <taxon>Neoptera</taxon>
        <taxon>Endopterygota</taxon>
        <taxon>Diptera</taxon>
        <taxon>Nematocera</taxon>
        <taxon>Culicoidea</taxon>
        <taxon>Culicidae</taxon>
        <taxon>Culicinae</taxon>
        <taxon>Culicini</taxon>
        <taxon>Culex</taxon>
        <taxon>Culex</taxon>
    </lineage>
</organism>
<dbReference type="EMBL" id="HBUE01003497">
    <property type="protein sequence ID" value="CAG6444736.1"/>
    <property type="molecule type" value="Transcribed_RNA"/>
</dbReference>
<dbReference type="EMBL" id="HBUE01196428">
    <property type="protein sequence ID" value="CAG6527881.1"/>
    <property type="molecule type" value="Transcribed_RNA"/>
</dbReference>
<protein>
    <submittedName>
        <fullName evidence="1">(northern house mosquito) hypothetical protein</fullName>
    </submittedName>
</protein>
<reference evidence="1" key="1">
    <citation type="submission" date="2021-05" db="EMBL/GenBank/DDBJ databases">
        <authorList>
            <person name="Alioto T."/>
            <person name="Alioto T."/>
            <person name="Gomez Garrido J."/>
        </authorList>
    </citation>
    <scope>NUCLEOTIDE SEQUENCE</scope>
</reference>
<sequence length="112" mass="12870">MVTDSLEVFANVVLDRSSVTPGSIFAKAVQGNDALYQSLVPERSRRDCGGSMSGIIIPFRCDHRLRSDAIRWKLTALWTCARKRTRYSCCWGSYYFIDRFRSFLHARNCSSY</sequence>
<dbReference type="AlphaFoldDB" id="A0A8D7ZUH8"/>
<evidence type="ECO:0000313" key="1">
    <source>
        <dbReference type="EMBL" id="CAG6444736.1"/>
    </source>
</evidence>
<accession>A0A8D7ZUH8</accession>
<dbReference type="EMBL" id="HBUE01302447">
    <property type="protein sequence ID" value="CAG6579607.1"/>
    <property type="molecule type" value="Transcribed_RNA"/>
</dbReference>
<name>A0A8D7ZUH8_CULPI</name>